<evidence type="ECO:0000256" key="3">
    <source>
        <dbReference type="ARBA" id="ARBA00022692"/>
    </source>
</evidence>
<gene>
    <name evidence="12" type="ORF">SELMODRAFT_30430</name>
</gene>
<evidence type="ECO:0000259" key="11">
    <source>
        <dbReference type="PROSITE" id="PS50011"/>
    </source>
</evidence>
<keyword evidence="5" id="KW-0547">Nucleotide-binding</keyword>
<dbReference type="InterPro" id="IPR011009">
    <property type="entry name" value="Kinase-like_dom_sf"/>
</dbReference>
<dbReference type="InterPro" id="IPR050647">
    <property type="entry name" value="Plant_LRR-RLKs"/>
</dbReference>
<dbReference type="PROSITE" id="PS51450">
    <property type="entry name" value="LRR"/>
    <property type="match status" value="1"/>
</dbReference>
<keyword evidence="2" id="KW-0433">Leucine-rich repeat</keyword>
<dbReference type="PANTHER" id="PTHR48056:SF81">
    <property type="entry name" value="RECEPTOR PROTEIN-TYROSINE KINASE CEPR1"/>
    <property type="match status" value="1"/>
</dbReference>
<feature type="domain" description="Protein kinase" evidence="11">
    <location>
        <begin position="482"/>
        <end position="739"/>
    </location>
</feature>
<organism evidence="13">
    <name type="scientific">Selaginella moellendorffii</name>
    <name type="common">Spikemoss</name>
    <dbReference type="NCBI Taxonomy" id="88036"/>
    <lineage>
        <taxon>Eukaryota</taxon>
        <taxon>Viridiplantae</taxon>
        <taxon>Streptophyta</taxon>
        <taxon>Embryophyta</taxon>
        <taxon>Tracheophyta</taxon>
        <taxon>Lycopodiopsida</taxon>
        <taxon>Selaginellales</taxon>
        <taxon>Selaginellaceae</taxon>
        <taxon>Selaginella</taxon>
    </lineage>
</organism>
<dbReference type="SMART" id="SM00369">
    <property type="entry name" value="LRR_TYP"/>
    <property type="match status" value="8"/>
</dbReference>
<evidence type="ECO:0000256" key="7">
    <source>
        <dbReference type="ARBA" id="ARBA00022989"/>
    </source>
</evidence>
<dbReference type="Gene3D" id="3.30.200.20">
    <property type="entry name" value="Phosphorylase Kinase, domain 1"/>
    <property type="match status" value="1"/>
</dbReference>
<dbReference type="STRING" id="88036.D8QXB6"/>
<sequence>LYGAITPSITDLTELTVLDLSNNSFMGGIPTQISRCKELTEFNVAYNLLTADVPLELGFLTKLKVLRINDNNLYGILPPTFSNLTHLAHLSVAGNMLSGYPFETISILKNLEFLDLSSNKFKGSVLNQTVVNWPKLAKFIARANNFDNVLPATLGNLVALQELDISQNSIQGTIPDKINKCGNLVIMNLSCNALSGAIPSAVGEIPTLSVLDLRANSFNSGLPTGINGYNNLVRLQVSRNNFLAIPDDLATLPNILDVDISQNHLEGVIPSTLGTMTRVLSLNFSYNNLSSNIPPQIGDCARLSVLDLSHNLLKEIIPYTIIKMRSLECLNLSENHLSGRLPEEFGYLSELTELDVSGNAIGGTIPAAIGTLPRLTFLDLAFNKLSGIIPTNLNFPASSFVGNADLCGPILNKSCTTYVGRTVAPGGMMVSAAGLVLTMTVIMILTWWFCCRDETDELNSSFPAGVLRRLTSEALQRATEDFSSINYIGSSALCTVYKAELSDGLEVAVKVLSPEYYGSNRRSFSMEAKMFAKVLHPNIVKVVGCCNSVNMVALVSELMPNGSLEKHLYAGEVCDLTWIQRLDIILGIAEAVAYMHHEWESLLWCDFRTRSILLDALFKPHISNYRIAGNPSSEENLPPAEYMFSSIRTREGDVFSYGVLILEVLTRISPQGDVSWQGGLALWVQQFYPTTLSDILDPQIMELKHHHTSIVLCTELALLCTQESPQERPTMSDVVHMLQRIRR</sequence>
<dbReference type="InterPro" id="IPR003591">
    <property type="entry name" value="Leu-rich_rpt_typical-subtyp"/>
</dbReference>
<dbReference type="InterPro" id="IPR001611">
    <property type="entry name" value="Leu-rich_rpt"/>
</dbReference>
<dbReference type="InterPro" id="IPR001245">
    <property type="entry name" value="Ser-Thr/Tyr_kinase_cat_dom"/>
</dbReference>
<dbReference type="GO" id="GO:0005524">
    <property type="term" value="F:ATP binding"/>
    <property type="evidence" value="ECO:0007669"/>
    <property type="project" value="UniProtKB-KW"/>
</dbReference>
<comment type="subcellular location">
    <subcellularLocation>
        <location evidence="1">Membrane</location>
        <topology evidence="1">Single-pass membrane protein</topology>
    </subcellularLocation>
</comment>
<dbReference type="SUPFAM" id="SSF56112">
    <property type="entry name" value="Protein kinase-like (PK-like)"/>
    <property type="match status" value="1"/>
</dbReference>
<evidence type="ECO:0000256" key="4">
    <source>
        <dbReference type="ARBA" id="ARBA00022737"/>
    </source>
</evidence>
<dbReference type="Pfam" id="PF07714">
    <property type="entry name" value="PK_Tyr_Ser-Thr"/>
    <property type="match status" value="1"/>
</dbReference>
<evidence type="ECO:0000256" key="9">
    <source>
        <dbReference type="ARBA" id="ARBA00023180"/>
    </source>
</evidence>
<evidence type="ECO:0000256" key="8">
    <source>
        <dbReference type="ARBA" id="ARBA00023136"/>
    </source>
</evidence>
<evidence type="ECO:0000256" key="6">
    <source>
        <dbReference type="ARBA" id="ARBA00022840"/>
    </source>
</evidence>
<dbReference type="AlphaFoldDB" id="D8QXB6"/>
<dbReference type="eggNOG" id="ENOG502SGSX">
    <property type="taxonomic scope" value="Eukaryota"/>
</dbReference>
<dbReference type="Pfam" id="PF13855">
    <property type="entry name" value="LRR_8"/>
    <property type="match status" value="2"/>
</dbReference>
<dbReference type="InterPro" id="IPR032675">
    <property type="entry name" value="LRR_dom_sf"/>
</dbReference>
<dbReference type="GO" id="GO:0004672">
    <property type="term" value="F:protein kinase activity"/>
    <property type="evidence" value="ECO:0007669"/>
    <property type="project" value="InterPro"/>
</dbReference>
<proteinExistence type="predicted"/>
<dbReference type="HOGENOM" id="CLU_000288_22_1_1"/>
<keyword evidence="7 10" id="KW-1133">Transmembrane helix</keyword>
<keyword evidence="4" id="KW-0677">Repeat</keyword>
<reference evidence="12 13" key="1">
    <citation type="journal article" date="2011" name="Science">
        <title>The Selaginella genome identifies genetic changes associated with the evolution of vascular plants.</title>
        <authorList>
            <person name="Banks J.A."/>
            <person name="Nishiyama T."/>
            <person name="Hasebe M."/>
            <person name="Bowman J.L."/>
            <person name="Gribskov M."/>
            <person name="dePamphilis C."/>
            <person name="Albert V.A."/>
            <person name="Aono N."/>
            <person name="Aoyama T."/>
            <person name="Ambrose B.A."/>
            <person name="Ashton N.W."/>
            <person name="Axtell M.J."/>
            <person name="Barker E."/>
            <person name="Barker M.S."/>
            <person name="Bennetzen J.L."/>
            <person name="Bonawitz N.D."/>
            <person name="Chapple C."/>
            <person name="Cheng C."/>
            <person name="Correa L.G."/>
            <person name="Dacre M."/>
            <person name="DeBarry J."/>
            <person name="Dreyer I."/>
            <person name="Elias M."/>
            <person name="Engstrom E.M."/>
            <person name="Estelle M."/>
            <person name="Feng L."/>
            <person name="Finet C."/>
            <person name="Floyd S.K."/>
            <person name="Frommer W.B."/>
            <person name="Fujita T."/>
            <person name="Gramzow L."/>
            <person name="Gutensohn M."/>
            <person name="Harholt J."/>
            <person name="Hattori M."/>
            <person name="Heyl A."/>
            <person name="Hirai T."/>
            <person name="Hiwatashi Y."/>
            <person name="Ishikawa M."/>
            <person name="Iwata M."/>
            <person name="Karol K.G."/>
            <person name="Koehler B."/>
            <person name="Kolukisaoglu U."/>
            <person name="Kubo M."/>
            <person name="Kurata T."/>
            <person name="Lalonde S."/>
            <person name="Li K."/>
            <person name="Li Y."/>
            <person name="Litt A."/>
            <person name="Lyons E."/>
            <person name="Manning G."/>
            <person name="Maruyama T."/>
            <person name="Michael T.P."/>
            <person name="Mikami K."/>
            <person name="Miyazaki S."/>
            <person name="Morinaga S."/>
            <person name="Murata T."/>
            <person name="Mueller-Roeber B."/>
            <person name="Nelson D.R."/>
            <person name="Obara M."/>
            <person name="Oguri Y."/>
            <person name="Olmstead R.G."/>
            <person name="Onodera N."/>
            <person name="Petersen B.L."/>
            <person name="Pils B."/>
            <person name="Prigge M."/>
            <person name="Rensing S.A."/>
            <person name="Riano-Pachon D.M."/>
            <person name="Roberts A.W."/>
            <person name="Sato Y."/>
            <person name="Scheller H.V."/>
            <person name="Schulz B."/>
            <person name="Schulz C."/>
            <person name="Shakirov E.V."/>
            <person name="Shibagaki N."/>
            <person name="Shinohara N."/>
            <person name="Shippen D.E."/>
            <person name="Soerensen I."/>
            <person name="Sotooka R."/>
            <person name="Sugimoto N."/>
            <person name="Sugita M."/>
            <person name="Sumikawa N."/>
            <person name="Tanurdzic M."/>
            <person name="Theissen G."/>
            <person name="Ulvskov P."/>
            <person name="Wakazuki S."/>
            <person name="Weng J.K."/>
            <person name="Willats W.W."/>
            <person name="Wipf D."/>
            <person name="Wolf P.G."/>
            <person name="Yang L."/>
            <person name="Zimmer A.D."/>
            <person name="Zhu Q."/>
            <person name="Mitros T."/>
            <person name="Hellsten U."/>
            <person name="Loque D."/>
            <person name="Otillar R."/>
            <person name="Salamov A."/>
            <person name="Schmutz J."/>
            <person name="Shapiro H."/>
            <person name="Lindquist E."/>
            <person name="Lucas S."/>
            <person name="Rokhsar D."/>
            <person name="Grigoriev I.V."/>
        </authorList>
    </citation>
    <scope>NUCLEOTIDE SEQUENCE [LARGE SCALE GENOMIC DNA]</scope>
</reference>
<dbReference type="PROSITE" id="PS50011">
    <property type="entry name" value="PROTEIN_KINASE_DOM"/>
    <property type="match status" value="1"/>
</dbReference>
<keyword evidence="8 10" id="KW-0472">Membrane</keyword>
<dbReference type="EMBL" id="GL377568">
    <property type="protein sequence ID" value="EFJ35383.1"/>
    <property type="molecule type" value="Genomic_DNA"/>
</dbReference>
<evidence type="ECO:0000256" key="2">
    <source>
        <dbReference type="ARBA" id="ARBA00022614"/>
    </source>
</evidence>
<evidence type="ECO:0000256" key="10">
    <source>
        <dbReference type="SAM" id="Phobius"/>
    </source>
</evidence>
<dbReference type="GO" id="GO:0016020">
    <property type="term" value="C:membrane"/>
    <property type="evidence" value="ECO:0007669"/>
    <property type="project" value="UniProtKB-SubCell"/>
</dbReference>
<dbReference type="InParanoid" id="D8QXB6"/>
<evidence type="ECO:0000256" key="5">
    <source>
        <dbReference type="ARBA" id="ARBA00022741"/>
    </source>
</evidence>
<feature type="transmembrane region" description="Helical" evidence="10">
    <location>
        <begin position="428"/>
        <end position="449"/>
    </location>
</feature>
<keyword evidence="9" id="KW-0325">Glycoprotein</keyword>
<dbReference type="SUPFAM" id="SSF52058">
    <property type="entry name" value="L domain-like"/>
    <property type="match status" value="2"/>
</dbReference>
<dbReference type="Gramene" id="EFJ35383">
    <property type="protein sequence ID" value="EFJ35383"/>
    <property type="gene ID" value="SELMODRAFT_30430"/>
</dbReference>
<evidence type="ECO:0000313" key="12">
    <source>
        <dbReference type="EMBL" id="EFJ35383.1"/>
    </source>
</evidence>
<feature type="non-terminal residue" evidence="12">
    <location>
        <position position="743"/>
    </location>
</feature>
<name>D8QXB6_SELML</name>
<dbReference type="Gene3D" id="1.10.510.10">
    <property type="entry name" value="Transferase(Phosphotransferase) domain 1"/>
    <property type="match status" value="1"/>
</dbReference>
<evidence type="ECO:0000256" key="1">
    <source>
        <dbReference type="ARBA" id="ARBA00004167"/>
    </source>
</evidence>
<feature type="non-terminal residue" evidence="12">
    <location>
        <position position="1"/>
    </location>
</feature>
<keyword evidence="6" id="KW-0067">ATP-binding</keyword>
<dbReference type="Proteomes" id="UP000001514">
    <property type="component" value="Unassembled WGS sequence"/>
</dbReference>
<dbReference type="Pfam" id="PF00560">
    <property type="entry name" value="LRR_1"/>
    <property type="match status" value="4"/>
</dbReference>
<accession>D8QXB6</accession>
<dbReference type="FunFam" id="3.80.10.10:FF:000383">
    <property type="entry name" value="Leucine-rich repeat receptor protein kinase EMS1"/>
    <property type="match status" value="1"/>
</dbReference>
<keyword evidence="13" id="KW-1185">Reference proteome</keyword>
<dbReference type="KEGG" id="smo:SELMODRAFT_30430"/>
<dbReference type="FunFam" id="3.80.10.10:FF:000095">
    <property type="entry name" value="LRR receptor-like serine/threonine-protein kinase GSO1"/>
    <property type="match status" value="1"/>
</dbReference>
<evidence type="ECO:0000313" key="13">
    <source>
        <dbReference type="Proteomes" id="UP000001514"/>
    </source>
</evidence>
<dbReference type="InterPro" id="IPR000719">
    <property type="entry name" value="Prot_kinase_dom"/>
</dbReference>
<dbReference type="OMA" id="HISNYRI"/>
<keyword evidence="3 10" id="KW-0812">Transmembrane</keyword>
<dbReference type="Gene3D" id="3.80.10.10">
    <property type="entry name" value="Ribonuclease Inhibitor"/>
    <property type="match status" value="2"/>
</dbReference>
<dbReference type="SMART" id="SM00365">
    <property type="entry name" value="LRR_SD22"/>
    <property type="match status" value="6"/>
</dbReference>
<dbReference type="PANTHER" id="PTHR48056">
    <property type="entry name" value="LRR RECEPTOR-LIKE SERINE/THREONINE-PROTEIN KINASE-RELATED"/>
    <property type="match status" value="1"/>
</dbReference>
<protein>
    <recommendedName>
        <fullName evidence="11">Protein kinase domain-containing protein</fullName>
    </recommendedName>
</protein>